<evidence type="ECO:0000313" key="3">
    <source>
        <dbReference type="Proteomes" id="UP000000467"/>
    </source>
</evidence>
<dbReference type="AlphaFoldDB" id="K4LGH6"/>
<sequence>MNRRRGAGVFFCFIAAFLLFIRYTSAAIYGSGVATWNEQTFNAMLGYTGNTLVLLSFVSLGVGIIYLIMAEKTAKTD</sequence>
<evidence type="ECO:0000313" key="2">
    <source>
        <dbReference type="EMBL" id="AFV11182.1"/>
    </source>
</evidence>
<keyword evidence="1" id="KW-0812">Transmembrane</keyword>
<organism evidence="2 3">
    <name type="scientific">Thermacetogenium phaeum (strain ATCC BAA-254 / DSM 26808 / PB)</name>
    <dbReference type="NCBI Taxonomy" id="1089553"/>
    <lineage>
        <taxon>Bacteria</taxon>
        <taxon>Bacillati</taxon>
        <taxon>Bacillota</taxon>
        <taxon>Clostridia</taxon>
        <taxon>Thermoanaerobacterales</taxon>
        <taxon>Thermoanaerobacteraceae</taxon>
        <taxon>Thermacetogenium</taxon>
    </lineage>
</organism>
<feature type="transmembrane region" description="Helical" evidence="1">
    <location>
        <begin position="50"/>
        <end position="69"/>
    </location>
</feature>
<dbReference type="RefSeq" id="WP_015050063.1">
    <property type="nucleotide sequence ID" value="NC_018870.1"/>
</dbReference>
<name>K4LGH6_THEPS</name>
<dbReference type="KEGG" id="tpz:Tph_c09530"/>
<keyword evidence="3" id="KW-1185">Reference proteome</keyword>
<keyword evidence="1" id="KW-1133">Transmembrane helix</keyword>
<reference evidence="2 3" key="1">
    <citation type="journal article" date="2012" name="BMC Genomics">
        <title>Genome-guided analysis of physiological and morphological traits of the fermentative acetate oxidizer Thermacetogenium phaeum.</title>
        <authorList>
            <person name="Oehler D."/>
            <person name="Poehlein A."/>
            <person name="Leimbach A."/>
            <person name="Muller N."/>
            <person name="Daniel R."/>
            <person name="Gottschalk G."/>
            <person name="Schink B."/>
        </authorList>
    </citation>
    <scope>NUCLEOTIDE SEQUENCE [LARGE SCALE GENOMIC DNA]</scope>
    <source>
        <strain evidence="3">ATCC BAA-254 / DSM 26808 / PB</strain>
    </source>
</reference>
<dbReference type="EMBL" id="CP003732">
    <property type="protein sequence ID" value="AFV11182.1"/>
    <property type="molecule type" value="Genomic_DNA"/>
</dbReference>
<protein>
    <submittedName>
        <fullName evidence="2">Uncharacterized protein</fullName>
    </submittedName>
</protein>
<keyword evidence="1" id="KW-0472">Membrane</keyword>
<dbReference type="HOGENOM" id="CLU_196686_0_0_9"/>
<dbReference type="OrthoDB" id="2645700at2"/>
<accession>K4LGH6</accession>
<evidence type="ECO:0000256" key="1">
    <source>
        <dbReference type="SAM" id="Phobius"/>
    </source>
</evidence>
<gene>
    <name evidence="2" type="ordered locus">Tph_c09530</name>
</gene>
<dbReference type="Proteomes" id="UP000000467">
    <property type="component" value="Chromosome"/>
</dbReference>
<dbReference type="eggNOG" id="ENOG50335UU">
    <property type="taxonomic scope" value="Bacteria"/>
</dbReference>
<dbReference type="STRING" id="1089553.Tph_c09530"/>
<proteinExistence type="predicted"/>